<gene>
    <name evidence="7" type="ORF">SNA_35320</name>
</gene>
<keyword evidence="8" id="KW-1185">Reference proteome</keyword>
<organism evidence="7 8">
    <name type="scientific">Streptomyces natalensis ATCC 27448</name>
    <dbReference type="NCBI Taxonomy" id="1240678"/>
    <lineage>
        <taxon>Bacteria</taxon>
        <taxon>Bacillati</taxon>
        <taxon>Actinomycetota</taxon>
        <taxon>Actinomycetes</taxon>
        <taxon>Kitasatosporales</taxon>
        <taxon>Streptomycetaceae</taxon>
        <taxon>Streptomyces</taxon>
    </lineage>
</organism>
<dbReference type="Pfam" id="PF13603">
    <property type="entry name" value="tRNA-synt_1_2"/>
    <property type="match status" value="1"/>
</dbReference>
<dbReference type="GO" id="GO:0002161">
    <property type="term" value="F:aminoacyl-tRNA deacylase activity"/>
    <property type="evidence" value="ECO:0007669"/>
    <property type="project" value="InterPro"/>
</dbReference>
<dbReference type="GO" id="GO:0006418">
    <property type="term" value="P:tRNA aminoacylation for protein translation"/>
    <property type="evidence" value="ECO:0007669"/>
    <property type="project" value="InterPro"/>
</dbReference>
<keyword evidence="3" id="KW-0067">ATP-binding</keyword>
<reference evidence="7 8" key="1">
    <citation type="submission" date="2014-09" db="EMBL/GenBank/DDBJ databases">
        <title>Draft genome sequence of Streptomyces natalensis ATCC 27448, producer of the antifungal pimaricin.</title>
        <authorList>
            <person name="Mendes M.V."/>
            <person name="Beites T."/>
            <person name="Pires S."/>
            <person name="Santos C.L."/>
            <person name="Moradas-Ferreira P."/>
        </authorList>
    </citation>
    <scope>NUCLEOTIDE SEQUENCE [LARGE SCALE GENOMIC DNA]</scope>
    <source>
        <strain evidence="7 8">ATCC 27448</strain>
    </source>
</reference>
<evidence type="ECO:0000313" key="8">
    <source>
        <dbReference type="Proteomes" id="UP000032458"/>
    </source>
</evidence>
<dbReference type="InterPro" id="IPR009008">
    <property type="entry name" value="Val/Leu/Ile-tRNA-synth_edit"/>
</dbReference>
<name>A0A0D7CEA5_9ACTN</name>
<dbReference type="EMBL" id="JRKI01000061">
    <property type="protein sequence ID" value="KIZ14371.1"/>
    <property type="molecule type" value="Genomic_DNA"/>
</dbReference>
<accession>A0A0D7CEA5</accession>
<evidence type="ECO:0000256" key="3">
    <source>
        <dbReference type="ARBA" id="ARBA00022840"/>
    </source>
</evidence>
<comment type="caution">
    <text evidence="7">The sequence shown here is derived from an EMBL/GenBank/DDBJ whole genome shotgun (WGS) entry which is preliminary data.</text>
</comment>
<evidence type="ECO:0000256" key="2">
    <source>
        <dbReference type="ARBA" id="ARBA00022741"/>
    </source>
</evidence>
<sequence>MPLGLPAGHTSAFTGRYCRHPLTGDLLPVWTASWVAPEFGTGAVLVNPGHDATDLAFAREVGLPVRFALLPAGREEAPEHWPC</sequence>
<dbReference type="GO" id="GO:0004812">
    <property type="term" value="F:aminoacyl-tRNA ligase activity"/>
    <property type="evidence" value="ECO:0007669"/>
    <property type="project" value="UniProtKB-KW"/>
</dbReference>
<dbReference type="AlphaFoldDB" id="A0A0D7CEA5"/>
<protein>
    <recommendedName>
        <fullName evidence="6">Leucyl-tRNA synthetase editing domain-containing protein</fullName>
    </recommendedName>
</protein>
<keyword evidence="1" id="KW-0436">Ligase</keyword>
<feature type="domain" description="Leucyl-tRNA synthetase editing" evidence="6">
    <location>
        <begin position="12"/>
        <end position="76"/>
    </location>
</feature>
<dbReference type="Gene3D" id="3.90.740.10">
    <property type="entry name" value="Valyl/Leucyl/Isoleucyl-tRNA synthetase, editing domain"/>
    <property type="match status" value="1"/>
</dbReference>
<evidence type="ECO:0000256" key="1">
    <source>
        <dbReference type="ARBA" id="ARBA00022598"/>
    </source>
</evidence>
<keyword evidence="2" id="KW-0547">Nucleotide-binding</keyword>
<evidence type="ECO:0000256" key="4">
    <source>
        <dbReference type="ARBA" id="ARBA00022917"/>
    </source>
</evidence>
<dbReference type="Proteomes" id="UP000032458">
    <property type="component" value="Unassembled WGS sequence"/>
</dbReference>
<dbReference type="GO" id="GO:0005524">
    <property type="term" value="F:ATP binding"/>
    <property type="evidence" value="ECO:0007669"/>
    <property type="project" value="UniProtKB-KW"/>
</dbReference>
<evidence type="ECO:0000313" key="7">
    <source>
        <dbReference type="EMBL" id="KIZ14371.1"/>
    </source>
</evidence>
<keyword evidence="4" id="KW-0648">Protein biosynthesis</keyword>
<dbReference type="InterPro" id="IPR025709">
    <property type="entry name" value="Leu_tRNA-synth_edit"/>
</dbReference>
<keyword evidence="5" id="KW-0030">Aminoacyl-tRNA synthetase</keyword>
<dbReference type="SUPFAM" id="SSF50677">
    <property type="entry name" value="ValRS/IleRS/LeuRS editing domain"/>
    <property type="match status" value="1"/>
</dbReference>
<evidence type="ECO:0000259" key="6">
    <source>
        <dbReference type="Pfam" id="PF13603"/>
    </source>
</evidence>
<dbReference type="PATRIC" id="fig|1240678.4.peg.7520"/>
<proteinExistence type="predicted"/>
<evidence type="ECO:0000256" key="5">
    <source>
        <dbReference type="ARBA" id="ARBA00023146"/>
    </source>
</evidence>